<sequence length="409" mass="43899">MLAEPRWPPGQELLLRPRLQHACSCGWIGRFWFSLALFAFLFHSSSANVDIIQALQPFLGSQPPGLLSTSKAGLVLSRQAWLEAPAARIIPPSLLTSNLTLLLSMRVSAPGALFRISQGSSSRVPALALQILPDRLVARFGAASAVAFPVSLLDRELHHFALTVTTERLTLWSACNRRNLSISLPAHHIKLSSQRALGPGSVVAIGGRPSFEGTLCQLDLHSGVDIAMEYCHHLRPSCNVSSSQLKLSQLPFIAQIATPTVKVNLHATDKQEETRWPGFTEGIYHSRIFSTVATPEKISGQTSPNAAMETLALKNSTGSKESLTVKSHLDPLPSSSIVENPELTLTTPQPEGNIPKPPVLRIIDLDHSSVPGPVDPSGRPGAHGSPGLLSWKISPSQAATPVVSSHVPT</sequence>
<feature type="compositionally biased region" description="Polar residues" evidence="2">
    <location>
        <begin position="393"/>
        <end position="409"/>
    </location>
</feature>
<reference evidence="4" key="1">
    <citation type="submission" date="2025-08" db="UniProtKB">
        <authorList>
            <consortium name="Ensembl"/>
        </authorList>
    </citation>
    <scope>IDENTIFICATION</scope>
</reference>
<dbReference type="SMART" id="SM00210">
    <property type="entry name" value="TSPN"/>
    <property type="match status" value="1"/>
</dbReference>
<reference evidence="4" key="2">
    <citation type="submission" date="2025-09" db="UniProtKB">
        <authorList>
            <consortium name="Ensembl"/>
        </authorList>
    </citation>
    <scope>IDENTIFICATION</scope>
</reference>
<evidence type="ECO:0000313" key="5">
    <source>
        <dbReference type="Proteomes" id="UP000694388"/>
    </source>
</evidence>
<dbReference type="InterPro" id="IPR048287">
    <property type="entry name" value="TSPN-like_N"/>
</dbReference>
<evidence type="ECO:0000313" key="4">
    <source>
        <dbReference type="Ensembl" id="ENSEBUP00000006788.1"/>
    </source>
</evidence>
<keyword evidence="1" id="KW-0677">Repeat</keyword>
<feature type="domain" description="Thrombospondin-like N-terminal" evidence="3">
    <location>
        <begin position="48"/>
        <end position="224"/>
    </location>
</feature>
<evidence type="ECO:0000259" key="3">
    <source>
        <dbReference type="SMART" id="SM00210"/>
    </source>
</evidence>
<protein>
    <recommendedName>
        <fullName evidence="3">Thrombospondin-like N-terminal domain-containing protein</fullName>
    </recommendedName>
</protein>
<dbReference type="Ensembl" id="ENSEBUT00000007251.1">
    <property type="protein sequence ID" value="ENSEBUP00000006788.1"/>
    <property type="gene ID" value="ENSEBUG00000004472.1"/>
</dbReference>
<name>A0A8C4NHH1_EPTBU</name>
<dbReference type="InterPro" id="IPR013320">
    <property type="entry name" value="ConA-like_dom_sf"/>
</dbReference>
<dbReference type="AlphaFoldDB" id="A0A8C4NHH1"/>
<evidence type="ECO:0000256" key="1">
    <source>
        <dbReference type="ARBA" id="ARBA00022737"/>
    </source>
</evidence>
<dbReference type="SUPFAM" id="SSF49899">
    <property type="entry name" value="Concanavalin A-like lectins/glucanases"/>
    <property type="match status" value="1"/>
</dbReference>
<proteinExistence type="predicted"/>
<organism evidence="4 5">
    <name type="scientific">Eptatretus burgeri</name>
    <name type="common">Inshore hagfish</name>
    <dbReference type="NCBI Taxonomy" id="7764"/>
    <lineage>
        <taxon>Eukaryota</taxon>
        <taxon>Metazoa</taxon>
        <taxon>Chordata</taxon>
        <taxon>Craniata</taxon>
        <taxon>Vertebrata</taxon>
        <taxon>Cyclostomata</taxon>
        <taxon>Myxini</taxon>
        <taxon>Myxiniformes</taxon>
        <taxon>Myxinidae</taxon>
        <taxon>Eptatretinae</taxon>
        <taxon>Eptatretus</taxon>
    </lineage>
</organism>
<accession>A0A8C4NHH1</accession>
<keyword evidence="5" id="KW-1185">Reference proteome</keyword>
<feature type="region of interest" description="Disordered" evidence="2">
    <location>
        <begin position="317"/>
        <end position="338"/>
    </location>
</feature>
<dbReference type="Gene3D" id="2.60.120.200">
    <property type="match status" value="1"/>
</dbReference>
<evidence type="ECO:0000256" key="2">
    <source>
        <dbReference type="SAM" id="MobiDB-lite"/>
    </source>
</evidence>
<feature type="region of interest" description="Disordered" evidence="2">
    <location>
        <begin position="366"/>
        <end position="409"/>
    </location>
</feature>
<dbReference type="Proteomes" id="UP000694388">
    <property type="component" value="Unplaced"/>
</dbReference>